<dbReference type="Gene3D" id="3.30.530.20">
    <property type="match status" value="1"/>
</dbReference>
<dbReference type="CDD" id="cd07812">
    <property type="entry name" value="SRPBCC"/>
    <property type="match status" value="1"/>
</dbReference>
<sequence length="148" mass="15863">MATVTATTTRRVEAPAERVAEAVADYRGTRPRTLPSQFTGYEVLEGGTGAGTVVRWQLHATKKRVRSVLADVTAPEPGTFVEDDRNSSLVTTWRVRPAGPAASDVTVTTTWQGAGGVGGFFERTFAPRGLDRIYGQVLDGLAREVAGR</sequence>
<comment type="caution">
    <text evidence="1">The sequence shown here is derived from an EMBL/GenBank/DDBJ whole genome shotgun (WGS) entry which is preliminary data.</text>
</comment>
<dbReference type="AlphaFoldDB" id="A0A2S6ISU7"/>
<dbReference type="Pfam" id="PF10604">
    <property type="entry name" value="Polyketide_cyc2"/>
    <property type="match status" value="1"/>
</dbReference>
<dbReference type="Proteomes" id="UP000239485">
    <property type="component" value="Unassembled WGS sequence"/>
</dbReference>
<dbReference type="PIRSF" id="PIRSF017371">
    <property type="entry name" value="UCP017371"/>
    <property type="match status" value="1"/>
</dbReference>
<dbReference type="InterPro" id="IPR019587">
    <property type="entry name" value="Polyketide_cyclase/dehydratase"/>
</dbReference>
<name>A0A2S6ISU7_9ACTN</name>
<accession>A0A2S6ISU7</accession>
<proteinExistence type="predicted"/>
<evidence type="ECO:0000313" key="2">
    <source>
        <dbReference type="Proteomes" id="UP000239485"/>
    </source>
</evidence>
<dbReference type="InterPro" id="IPR023393">
    <property type="entry name" value="START-like_dom_sf"/>
</dbReference>
<organism evidence="1 2">
    <name type="scientific">Kineococcus xinjiangensis</name>
    <dbReference type="NCBI Taxonomy" id="512762"/>
    <lineage>
        <taxon>Bacteria</taxon>
        <taxon>Bacillati</taxon>
        <taxon>Actinomycetota</taxon>
        <taxon>Actinomycetes</taxon>
        <taxon>Kineosporiales</taxon>
        <taxon>Kineosporiaceae</taxon>
        <taxon>Kineococcus</taxon>
    </lineage>
</organism>
<dbReference type="SUPFAM" id="SSF55961">
    <property type="entry name" value="Bet v1-like"/>
    <property type="match status" value="1"/>
</dbReference>
<reference evidence="1 2" key="1">
    <citation type="submission" date="2018-02" db="EMBL/GenBank/DDBJ databases">
        <title>Genomic Encyclopedia of Archaeal and Bacterial Type Strains, Phase II (KMG-II): from individual species to whole genera.</title>
        <authorList>
            <person name="Goeker M."/>
        </authorList>
    </citation>
    <scope>NUCLEOTIDE SEQUENCE [LARGE SCALE GENOMIC DNA]</scope>
    <source>
        <strain evidence="1 2">DSM 22857</strain>
    </source>
</reference>
<evidence type="ECO:0000313" key="1">
    <source>
        <dbReference type="EMBL" id="PPK97225.1"/>
    </source>
</evidence>
<dbReference type="OrthoDB" id="288089at2"/>
<dbReference type="InterPro" id="IPR014488">
    <property type="entry name" value="UCP017371"/>
</dbReference>
<dbReference type="EMBL" id="PTJD01000004">
    <property type="protein sequence ID" value="PPK97225.1"/>
    <property type="molecule type" value="Genomic_DNA"/>
</dbReference>
<gene>
    <name evidence="1" type="ORF">CLV92_10441</name>
</gene>
<protein>
    <submittedName>
        <fullName evidence="1">Polyketide cyclase/dehydrase/lipid transport protein</fullName>
    </submittedName>
</protein>
<keyword evidence="2" id="KW-1185">Reference proteome</keyword>
<dbReference type="RefSeq" id="WP_104432069.1">
    <property type="nucleotide sequence ID" value="NZ_PTJD01000004.1"/>
</dbReference>